<evidence type="ECO:0000256" key="1">
    <source>
        <dbReference type="SAM" id="SignalP"/>
    </source>
</evidence>
<sequence length="147" mass="15854">MRFSSASAITALFCIFPATAHSTEVNNELVARGITVHCKKNTPTISPAAVGRLFRTLAGGRPEEQCGASFGPTLHIGGKSSVSARTGNFQIYVCNSSEKKRCVTLGKDRGKILEDASEQCNGRLFYVREDDGWTFGVDVGENKECGF</sequence>
<reference evidence="2" key="1">
    <citation type="journal article" date="2021" name="Nat. Commun.">
        <title>Genetic determinants of endophytism in the Arabidopsis root mycobiome.</title>
        <authorList>
            <person name="Mesny F."/>
            <person name="Miyauchi S."/>
            <person name="Thiergart T."/>
            <person name="Pickel B."/>
            <person name="Atanasova L."/>
            <person name="Karlsson M."/>
            <person name="Huettel B."/>
            <person name="Barry K.W."/>
            <person name="Haridas S."/>
            <person name="Chen C."/>
            <person name="Bauer D."/>
            <person name="Andreopoulos W."/>
            <person name="Pangilinan J."/>
            <person name="LaButti K."/>
            <person name="Riley R."/>
            <person name="Lipzen A."/>
            <person name="Clum A."/>
            <person name="Drula E."/>
            <person name="Henrissat B."/>
            <person name="Kohler A."/>
            <person name="Grigoriev I.V."/>
            <person name="Martin F.M."/>
            <person name="Hacquard S."/>
        </authorList>
    </citation>
    <scope>NUCLEOTIDE SEQUENCE</scope>
    <source>
        <strain evidence="2">MPI-CAGE-CH-0243</strain>
    </source>
</reference>
<evidence type="ECO:0000313" key="3">
    <source>
        <dbReference type="Proteomes" id="UP000700596"/>
    </source>
</evidence>
<gene>
    <name evidence="2" type="ORF">B0J11DRAFT_512522</name>
</gene>
<evidence type="ECO:0000313" key="2">
    <source>
        <dbReference type="EMBL" id="KAH7110304.1"/>
    </source>
</evidence>
<accession>A0A9P9D0C8</accession>
<dbReference type="AlphaFoldDB" id="A0A9P9D0C8"/>
<organism evidence="2 3">
    <name type="scientific">Dendryphion nanum</name>
    <dbReference type="NCBI Taxonomy" id="256645"/>
    <lineage>
        <taxon>Eukaryota</taxon>
        <taxon>Fungi</taxon>
        <taxon>Dikarya</taxon>
        <taxon>Ascomycota</taxon>
        <taxon>Pezizomycotina</taxon>
        <taxon>Dothideomycetes</taxon>
        <taxon>Pleosporomycetidae</taxon>
        <taxon>Pleosporales</taxon>
        <taxon>Torulaceae</taxon>
        <taxon>Dendryphion</taxon>
    </lineage>
</organism>
<feature type="chain" id="PRO_5040193866" evidence="1">
    <location>
        <begin position="23"/>
        <end position="147"/>
    </location>
</feature>
<proteinExistence type="predicted"/>
<keyword evidence="1" id="KW-0732">Signal</keyword>
<protein>
    <submittedName>
        <fullName evidence="2">Uncharacterized protein</fullName>
    </submittedName>
</protein>
<feature type="signal peptide" evidence="1">
    <location>
        <begin position="1"/>
        <end position="22"/>
    </location>
</feature>
<comment type="caution">
    <text evidence="2">The sequence shown here is derived from an EMBL/GenBank/DDBJ whole genome shotgun (WGS) entry which is preliminary data.</text>
</comment>
<dbReference type="EMBL" id="JAGMWT010000028">
    <property type="protein sequence ID" value="KAH7110304.1"/>
    <property type="molecule type" value="Genomic_DNA"/>
</dbReference>
<dbReference type="Proteomes" id="UP000700596">
    <property type="component" value="Unassembled WGS sequence"/>
</dbReference>
<keyword evidence="3" id="KW-1185">Reference proteome</keyword>
<name>A0A9P9D0C8_9PLEO</name>
<dbReference type="OrthoDB" id="10580654at2759"/>